<dbReference type="InterPro" id="IPR005152">
    <property type="entry name" value="Lipase_secreted"/>
</dbReference>
<evidence type="ECO:0000313" key="3">
    <source>
        <dbReference type="Proteomes" id="UP001519363"/>
    </source>
</evidence>
<reference evidence="2 3" key="1">
    <citation type="submission" date="2021-03" db="EMBL/GenBank/DDBJ databases">
        <title>Sequencing the genomes of 1000 actinobacteria strains.</title>
        <authorList>
            <person name="Klenk H.-P."/>
        </authorList>
    </citation>
    <scope>NUCLEOTIDE SEQUENCE [LARGE SCALE GENOMIC DNA]</scope>
    <source>
        <strain evidence="2 3">DSM 44580</strain>
    </source>
</reference>
<evidence type="ECO:0008006" key="4">
    <source>
        <dbReference type="Google" id="ProtNLM"/>
    </source>
</evidence>
<feature type="signal peptide" evidence="1">
    <location>
        <begin position="1"/>
        <end position="30"/>
    </location>
</feature>
<name>A0ABS5A8X7_9PSEU</name>
<evidence type="ECO:0000256" key="1">
    <source>
        <dbReference type="SAM" id="SignalP"/>
    </source>
</evidence>
<keyword evidence="3" id="KW-1185">Reference proteome</keyword>
<protein>
    <recommendedName>
        <fullName evidence="4">Secreted protein</fullName>
    </recommendedName>
</protein>
<dbReference type="Pfam" id="PF03583">
    <property type="entry name" value="LIP"/>
    <property type="match status" value="1"/>
</dbReference>
<sequence>MFSGTRRRVLLPCLVIVALTALAPAASAEAAGLDTAHPERDLRSVLNAKGREVCDEVRESCHVRWTPPHDARRPVAGWCSRGVRVQLWESLVSEHISLAVTGAVAWLADRFAGRPAPGTCRSAS</sequence>
<dbReference type="Proteomes" id="UP001519363">
    <property type="component" value="Unassembled WGS sequence"/>
</dbReference>
<comment type="caution">
    <text evidence="2">The sequence shown here is derived from an EMBL/GenBank/DDBJ whole genome shotgun (WGS) entry which is preliminary data.</text>
</comment>
<dbReference type="InterPro" id="IPR029058">
    <property type="entry name" value="AB_hydrolase_fold"/>
</dbReference>
<dbReference type="EMBL" id="JAGIOO010000001">
    <property type="protein sequence ID" value="MBP2473029.1"/>
    <property type="molecule type" value="Genomic_DNA"/>
</dbReference>
<proteinExistence type="predicted"/>
<dbReference type="Gene3D" id="3.40.50.1820">
    <property type="entry name" value="alpha/beta hydrolase"/>
    <property type="match status" value="1"/>
</dbReference>
<evidence type="ECO:0000313" key="2">
    <source>
        <dbReference type="EMBL" id="MBP2473029.1"/>
    </source>
</evidence>
<accession>A0ABS5A8X7</accession>
<keyword evidence="1" id="KW-0732">Signal</keyword>
<gene>
    <name evidence="2" type="ORF">JOF53_001901</name>
</gene>
<dbReference type="RefSeq" id="WP_209706654.1">
    <property type="nucleotide sequence ID" value="NZ_JAGIOO010000001.1"/>
</dbReference>
<organism evidence="2 3">
    <name type="scientific">Crossiella equi</name>
    <dbReference type="NCBI Taxonomy" id="130796"/>
    <lineage>
        <taxon>Bacteria</taxon>
        <taxon>Bacillati</taxon>
        <taxon>Actinomycetota</taxon>
        <taxon>Actinomycetes</taxon>
        <taxon>Pseudonocardiales</taxon>
        <taxon>Pseudonocardiaceae</taxon>
        <taxon>Crossiella</taxon>
    </lineage>
</organism>
<feature type="chain" id="PRO_5045206019" description="Secreted protein" evidence="1">
    <location>
        <begin position="31"/>
        <end position="124"/>
    </location>
</feature>